<dbReference type="Proteomes" id="UP000092445">
    <property type="component" value="Unassembled WGS sequence"/>
</dbReference>
<dbReference type="VEuPathDB" id="VectorBase:GPAI014958"/>
<feature type="compositionally biased region" description="Polar residues" evidence="1">
    <location>
        <begin position="26"/>
        <end position="41"/>
    </location>
</feature>
<organism evidence="2 3">
    <name type="scientific">Glossina pallidipes</name>
    <name type="common">Tsetse fly</name>
    <dbReference type="NCBI Taxonomy" id="7398"/>
    <lineage>
        <taxon>Eukaryota</taxon>
        <taxon>Metazoa</taxon>
        <taxon>Ecdysozoa</taxon>
        <taxon>Arthropoda</taxon>
        <taxon>Hexapoda</taxon>
        <taxon>Insecta</taxon>
        <taxon>Pterygota</taxon>
        <taxon>Neoptera</taxon>
        <taxon>Endopterygota</taxon>
        <taxon>Diptera</taxon>
        <taxon>Brachycera</taxon>
        <taxon>Muscomorpha</taxon>
        <taxon>Hippoboscoidea</taxon>
        <taxon>Glossinidae</taxon>
        <taxon>Glossina</taxon>
    </lineage>
</organism>
<keyword evidence="3" id="KW-1185">Reference proteome</keyword>
<dbReference type="EnsemblMetazoa" id="GPAI014958-RA">
    <property type="protein sequence ID" value="GPAI014958-PA"/>
    <property type="gene ID" value="GPAI014958"/>
</dbReference>
<reference evidence="2" key="2">
    <citation type="submission" date="2020-05" db="UniProtKB">
        <authorList>
            <consortium name="EnsemblMetazoa"/>
        </authorList>
    </citation>
    <scope>IDENTIFICATION</scope>
    <source>
        <strain evidence="2">IAEA</strain>
    </source>
</reference>
<proteinExistence type="predicted"/>
<reference evidence="3" key="1">
    <citation type="submission" date="2014-03" db="EMBL/GenBank/DDBJ databases">
        <authorList>
            <person name="Aksoy S."/>
            <person name="Warren W."/>
            <person name="Wilson R.K."/>
        </authorList>
    </citation>
    <scope>NUCLEOTIDE SEQUENCE [LARGE SCALE GENOMIC DNA]</scope>
    <source>
        <strain evidence="3">IAEA</strain>
    </source>
</reference>
<accession>A0A1A9ZHQ9</accession>
<evidence type="ECO:0000313" key="2">
    <source>
        <dbReference type="EnsemblMetazoa" id="GPAI014958-PA"/>
    </source>
</evidence>
<protein>
    <submittedName>
        <fullName evidence="2">Uncharacterized protein</fullName>
    </submittedName>
</protein>
<evidence type="ECO:0000256" key="1">
    <source>
        <dbReference type="SAM" id="MobiDB-lite"/>
    </source>
</evidence>
<name>A0A1A9ZHQ9_GLOPL</name>
<evidence type="ECO:0000313" key="3">
    <source>
        <dbReference type="Proteomes" id="UP000092445"/>
    </source>
</evidence>
<sequence>MPTLEDETAASASAGQSEKKLASGSPKLNGNDSSSINSLQDTRYLNGTTGAANININQSETSTRRALTTAVQAISSLITDQDQKLKKEDQIATVEIIIIFIL</sequence>
<dbReference type="AlphaFoldDB" id="A0A1A9ZHQ9"/>
<feature type="region of interest" description="Disordered" evidence="1">
    <location>
        <begin position="1"/>
        <end position="41"/>
    </location>
</feature>